<dbReference type="EMBL" id="NEVJ01000001">
    <property type="protein sequence ID" value="OZI26838.1"/>
    <property type="molecule type" value="Genomic_DNA"/>
</dbReference>
<proteinExistence type="predicted"/>
<reference evidence="1" key="1">
    <citation type="submission" date="2017-05" db="EMBL/GenBank/DDBJ databases">
        <title>Complete and WGS of Bordetella genogroups.</title>
        <authorList>
            <person name="Spilker T."/>
            <person name="Lipuma J."/>
        </authorList>
    </citation>
    <scope>NUCLEOTIDE SEQUENCE</scope>
    <source>
        <strain evidence="1">AU21707</strain>
    </source>
</reference>
<gene>
    <name evidence="1" type="ORF">CAL26_05865</name>
</gene>
<accession>A0A261RP48</accession>
<protein>
    <submittedName>
        <fullName evidence="1">Uncharacterized protein</fullName>
    </submittedName>
</protein>
<evidence type="ECO:0000313" key="2">
    <source>
        <dbReference type="Proteomes" id="UP000216857"/>
    </source>
</evidence>
<dbReference type="RefSeq" id="WP_094845925.1">
    <property type="nucleotide sequence ID" value="NZ_NEVJ01000001.1"/>
</dbReference>
<evidence type="ECO:0000313" key="1">
    <source>
        <dbReference type="EMBL" id="OZI26838.1"/>
    </source>
</evidence>
<keyword evidence="2" id="KW-1185">Reference proteome</keyword>
<dbReference type="AlphaFoldDB" id="A0A261RP48"/>
<organism evidence="1 2">
    <name type="scientific">Bordetella genomosp. 9</name>
    <dbReference type="NCBI Taxonomy" id="1416803"/>
    <lineage>
        <taxon>Bacteria</taxon>
        <taxon>Pseudomonadati</taxon>
        <taxon>Pseudomonadota</taxon>
        <taxon>Betaproteobacteria</taxon>
        <taxon>Burkholderiales</taxon>
        <taxon>Alcaligenaceae</taxon>
        <taxon>Bordetella</taxon>
    </lineage>
</organism>
<comment type="caution">
    <text evidence="1">The sequence shown here is derived from an EMBL/GenBank/DDBJ whole genome shotgun (WGS) entry which is preliminary data.</text>
</comment>
<name>A0A261RP48_9BORD</name>
<dbReference type="Proteomes" id="UP000216857">
    <property type="component" value="Unassembled WGS sequence"/>
</dbReference>
<sequence>MYTEESKVLPFKPNATAHKANVDVLRVLAAALQESTPTDAPASKPEHHQKVKGDWNVQVTTADATSQKICGNNNVQISGAHLLVRVNVRVNRQ</sequence>